<reference evidence="12" key="2">
    <citation type="submission" date="2025-09" db="UniProtKB">
        <authorList>
            <consortium name="Ensembl"/>
        </authorList>
    </citation>
    <scope>IDENTIFICATION</scope>
</reference>
<dbReference type="GO" id="GO:0005576">
    <property type="term" value="C:extracellular region"/>
    <property type="evidence" value="ECO:0007669"/>
    <property type="project" value="UniProtKB-ARBA"/>
</dbReference>
<dbReference type="GO" id="GO:0016020">
    <property type="term" value="C:membrane"/>
    <property type="evidence" value="ECO:0007669"/>
    <property type="project" value="UniProtKB-SubCell"/>
</dbReference>
<dbReference type="PROSITE" id="PS01248">
    <property type="entry name" value="EGF_LAM_1"/>
    <property type="match status" value="1"/>
</dbReference>
<gene>
    <name evidence="12" type="primary">lama4</name>
</gene>
<evidence type="ECO:0000256" key="3">
    <source>
        <dbReference type="ARBA" id="ARBA00022737"/>
    </source>
</evidence>
<keyword evidence="4" id="KW-0964">Secreted</keyword>
<dbReference type="CDD" id="cd00110">
    <property type="entry name" value="LamG"/>
    <property type="match status" value="5"/>
</dbReference>
<evidence type="ECO:0000256" key="1">
    <source>
        <dbReference type="ARBA" id="ARBA00004302"/>
    </source>
</evidence>
<evidence type="ECO:0000256" key="7">
    <source>
        <dbReference type="ARBA" id="ARBA00023292"/>
    </source>
</evidence>
<keyword evidence="7 8" id="KW-0424">Laminin EGF-like domain</keyword>
<feature type="disulfide bond" evidence="8">
    <location>
        <begin position="99"/>
        <end position="108"/>
    </location>
</feature>
<feature type="region of interest" description="Disordered" evidence="9">
    <location>
        <begin position="1009"/>
        <end position="1030"/>
    </location>
</feature>
<evidence type="ECO:0000313" key="12">
    <source>
        <dbReference type="Ensembl" id="ENSSANP00000071430.1"/>
    </source>
</evidence>
<evidence type="ECO:0000313" key="13">
    <source>
        <dbReference type="Proteomes" id="UP000472260"/>
    </source>
</evidence>
<dbReference type="InterPro" id="IPR002049">
    <property type="entry name" value="LE_dom"/>
</dbReference>
<keyword evidence="3" id="KW-0677">Repeat</keyword>
<comment type="subcellular location">
    <subcellularLocation>
        <location evidence="1">Secreted</location>
        <location evidence="1">Extracellular space</location>
        <location evidence="1">Extracellular matrix</location>
        <location evidence="1">Basement membrane</location>
    </subcellularLocation>
</comment>
<keyword evidence="4" id="KW-0084">Basement membrane</keyword>
<feature type="disulfide bond" evidence="8">
    <location>
        <begin position="44"/>
        <end position="53"/>
    </location>
</feature>
<dbReference type="PROSITE" id="PS50025">
    <property type="entry name" value="LAM_G_DOMAIN"/>
    <property type="match status" value="5"/>
</dbReference>
<feature type="domain" description="Laminin G" evidence="10">
    <location>
        <begin position="519"/>
        <end position="718"/>
    </location>
</feature>
<dbReference type="Gene3D" id="2.60.120.200">
    <property type="match status" value="5"/>
</dbReference>
<keyword evidence="2" id="KW-0732">Signal</keyword>
<protein>
    <recommendedName>
        <fullName evidence="14">Laminin, alpha 4</fullName>
    </recommendedName>
</protein>
<dbReference type="PANTHER" id="PTHR15036:SF47">
    <property type="entry name" value="LAMININ SUBUNIT ALPHA-4"/>
    <property type="match status" value="1"/>
</dbReference>
<dbReference type="SUPFAM" id="SSF57196">
    <property type="entry name" value="EGF/Laminin"/>
    <property type="match status" value="2"/>
</dbReference>
<dbReference type="FunFam" id="2.60.120.200:FF:000053">
    <property type="entry name" value="Laminin subunit alpha 4"/>
    <property type="match status" value="1"/>
</dbReference>
<reference evidence="12" key="1">
    <citation type="submission" date="2025-08" db="UniProtKB">
        <authorList>
            <consortium name="Ensembl"/>
        </authorList>
    </citation>
    <scope>IDENTIFICATION</scope>
</reference>
<keyword evidence="5 8" id="KW-1015">Disulfide bond</keyword>
<feature type="compositionally biased region" description="Basic and acidic residues" evidence="9">
    <location>
        <begin position="1009"/>
        <end position="1018"/>
    </location>
</feature>
<keyword evidence="6" id="KW-0325">Glycoprotein</keyword>
<sequence length="1488" mass="166018">QYNTYKNQCNIKLTYSMTDVSLFVCVLSFATRCDKRGNFLRCVCQEGYAGHYCERCAPGFYGNPMELGNSCKKCDCNGNSDPNLIFNECNNVTGECLNCWGNTSGDNCERCAPGFYGDAISAKDCRECDCPEENCDMHSGECLPEASKISECNIDCDACIWSLIGDIRQSNKTLDQVRNSVLNISTGAAANDRLKYYNYTAHRLQVTTLKPRTVYRNGRPEDVLCSESWHNTFMSVCVCISDMIRDWELYGVYQELDPQVKLQKIAEAERILGWMRNLDLSSKEPLATDESSEAHECEVFNVREQHAEIDGARVLLERKTEKLSQSDRDLVLRAEDHADDLQRHAEELQYNLKGSDANGHVQKALNAFTVYDNIVKNIDDANITALTALNISSSTHDVICLCVCVVVSDRTPKRLQFTQEVAEGTLNRSAEVLQMVTPILKRVEEWDSNMKNEAYSAVAFERTVLSAGEAVEDLSEIVPELLSKLRVVEEKKPVNNVSTNIMKIRELIAQARSVAKKVQVSMKFNGQSSVEVHPHSNLDELKTVTSISFYIRVDPDKDPIEDRFLLYLGDKQGRKDYMGLAIKNDNLVYVYNLGGEVVEIPLSSKPVSSWPPVFNLVKVERLGRHGKLFLTVPSQDTTAEQKFIQKGEADGTDSLFDLDPKDNVFIVGGVPPDVKLPPALTLAPFVGCIELETLNSDVISLYNFKQLHKMNVLESMPCPRHKLAFSQSRVTSFLFDGSGFALVNNIERRGKIGIVTRFDIEVRTVANNGILFLMVNEANFFILELKNGFLRLMYDFGFTNGPVIMESNLAKLQINDARYHEVSVIYHHSKKIILLVDRSHVKSMENEKKPLPFSDIYIGGAPSSILLSRPELSSLVGLKGCVKGFQFQKNVFNLLEEQGTIGISSGCPEESFMSRKVYFTGDGYLGSTAKISPFQSFEGGLNFRTLQSNGLLFYHRDGLDEFSLSVENGAVVLQSKGTRVRSHKKNYNDGRSHFLVASVTNQKYELVIDDKDKQDKKKPSSSSQSDNVPKTFYYGGSSTSSIQNFTGCISYAYISRQDRDIEPEDFQRYSENVQVSLQDCPLERPPMLKYTVLLHCYTLKHTVVSQVGRDESSLPHGLKNNPLDAPETEVASCYLSSRPRVTRHAHHYGGFAHSRHESHFSLSLKTQSAFGLIFYLADESEENFMALFLTHGRLVFTFSSGQNQVRIRSKEKYSDGQWHDIIFIRSGNTGRLIIDGLTVLEDRAPGGNISLLVQDPLFVGGVPPDQAKKNIQKTSVSGFSGCVRSLQLNGRWLTSASHSFGVTPCYEGPSEPGTYFTEEGGYVLLDDSFNFGSRFKMVIEVRPRVASGVLLHVFTGEKEYLTLYIYQNQVVVVVNNGIHEFSTYVSPRQEICDGNWHKITVIRDGNVVQLDVDSEVNHVVGPVRETAQNSSSPVFIGGAPASMLPHSLHSRRGYTGCMRNLSVNESPVSFSKAALVSGAVGVGACPAA</sequence>
<dbReference type="PROSITE" id="PS50027">
    <property type="entry name" value="EGF_LAM_2"/>
    <property type="match status" value="2"/>
</dbReference>
<feature type="domain" description="Laminin G" evidence="10">
    <location>
        <begin position="914"/>
        <end position="1080"/>
    </location>
</feature>
<evidence type="ECO:0000256" key="9">
    <source>
        <dbReference type="SAM" id="MobiDB-lite"/>
    </source>
</evidence>
<organism evidence="12 13">
    <name type="scientific">Sinocyclocheilus anshuiensis</name>
    <dbReference type="NCBI Taxonomy" id="1608454"/>
    <lineage>
        <taxon>Eukaryota</taxon>
        <taxon>Metazoa</taxon>
        <taxon>Chordata</taxon>
        <taxon>Craniata</taxon>
        <taxon>Vertebrata</taxon>
        <taxon>Euteleostomi</taxon>
        <taxon>Actinopterygii</taxon>
        <taxon>Neopterygii</taxon>
        <taxon>Teleostei</taxon>
        <taxon>Ostariophysi</taxon>
        <taxon>Cypriniformes</taxon>
        <taxon>Cyprinidae</taxon>
        <taxon>Cyprininae</taxon>
        <taxon>Sinocyclocheilus</taxon>
    </lineage>
</organism>
<keyword evidence="4" id="KW-0272">Extracellular matrix</keyword>
<feature type="domain" description="Laminin EGF-like" evidence="11">
    <location>
        <begin position="1"/>
        <end position="73"/>
    </location>
</feature>
<dbReference type="Gene3D" id="2.10.25.10">
    <property type="entry name" value="Laminin"/>
    <property type="match status" value="2"/>
</dbReference>
<feature type="domain" description="Laminin G" evidence="10">
    <location>
        <begin position="730"/>
        <end position="907"/>
    </location>
</feature>
<evidence type="ECO:0000256" key="2">
    <source>
        <dbReference type="ARBA" id="ARBA00022729"/>
    </source>
</evidence>
<dbReference type="SUPFAM" id="SSF49899">
    <property type="entry name" value="Concanavalin A-like lectins/glucanases"/>
    <property type="match status" value="5"/>
</dbReference>
<feature type="domain" description="Laminin G" evidence="10">
    <location>
        <begin position="1138"/>
        <end position="1305"/>
    </location>
</feature>
<feature type="domain" description="Laminin G" evidence="10">
    <location>
        <begin position="1312"/>
        <end position="1485"/>
    </location>
</feature>
<dbReference type="Pfam" id="PF00053">
    <property type="entry name" value="EGF_laminin"/>
    <property type="match status" value="2"/>
</dbReference>
<dbReference type="PANTHER" id="PTHR15036">
    <property type="entry name" value="PIKACHURIN-LIKE PROTEIN"/>
    <property type="match status" value="1"/>
</dbReference>
<proteinExistence type="predicted"/>
<comment type="caution">
    <text evidence="8">Lacks conserved residue(s) required for the propagation of feature annotation.</text>
</comment>
<dbReference type="SMART" id="SM00180">
    <property type="entry name" value="EGF_Lam"/>
    <property type="match status" value="2"/>
</dbReference>
<dbReference type="CDD" id="cd00055">
    <property type="entry name" value="EGF_Lam"/>
    <property type="match status" value="2"/>
</dbReference>
<evidence type="ECO:0000256" key="5">
    <source>
        <dbReference type="ARBA" id="ARBA00023157"/>
    </source>
</evidence>
<evidence type="ECO:0008006" key="14">
    <source>
        <dbReference type="Google" id="ProtNLM"/>
    </source>
</evidence>
<dbReference type="SMART" id="SM00282">
    <property type="entry name" value="LamG"/>
    <property type="match status" value="5"/>
</dbReference>
<dbReference type="Proteomes" id="UP000472260">
    <property type="component" value="Unassembled WGS sequence"/>
</dbReference>
<evidence type="ECO:0000256" key="6">
    <source>
        <dbReference type="ARBA" id="ARBA00023180"/>
    </source>
</evidence>
<dbReference type="FunFam" id="2.10.25.10:FF:000051">
    <property type="entry name" value="Laminin subunit alpha 4"/>
    <property type="match status" value="1"/>
</dbReference>
<name>A0A671QHZ5_9TELE</name>
<dbReference type="Pfam" id="PF02210">
    <property type="entry name" value="Laminin_G_2"/>
    <property type="match status" value="5"/>
</dbReference>
<evidence type="ECO:0000256" key="8">
    <source>
        <dbReference type="PROSITE-ProRule" id="PRU00460"/>
    </source>
</evidence>
<accession>A0A671QHZ5</accession>
<dbReference type="InterPro" id="IPR010307">
    <property type="entry name" value="Laminin_dom_II"/>
</dbReference>
<feature type="disulfide bond" evidence="8">
    <location>
        <begin position="111"/>
        <end position="125"/>
    </location>
</feature>
<dbReference type="InterPro" id="IPR001791">
    <property type="entry name" value="Laminin_G"/>
</dbReference>
<dbReference type="Ensembl" id="ENSSANT00000075941.1">
    <property type="protein sequence ID" value="ENSSANP00000071430.1"/>
    <property type="gene ID" value="ENSSANG00000034525.1"/>
</dbReference>
<dbReference type="GO" id="GO:0007155">
    <property type="term" value="P:cell adhesion"/>
    <property type="evidence" value="ECO:0007669"/>
    <property type="project" value="InterPro"/>
</dbReference>
<dbReference type="Pfam" id="PF06009">
    <property type="entry name" value="Laminin_II"/>
    <property type="match status" value="1"/>
</dbReference>
<dbReference type="GO" id="GO:0005604">
    <property type="term" value="C:basement membrane"/>
    <property type="evidence" value="ECO:0007669"/>
    <property type="project" value="UniProtKB-SubCell"/>
</dbReference>
<evidence type="ECO:0000259" key="10">
    <source>
        <dbReference type="PROSITE" id="PS50025"/>
    </source>
</evidence>
<keyword evidence="13" id="KW-1185">Reference proteome</keyword>
<evidence type="ECO:0000259" key="11">
    <source>
        <dbReference type="PROSITE" id="PS50027"/>
    </source>
</evidence>
<feature type="domain" description="Laminin EGF-like" evidence="11">
    <location>
        <begin position="74"/>
        <end position="127"/>
    </location>
</feature>
<dbReference type="InterPro" id="IPR013320">
    <property type="entry name" value="ConA-like_dom_sf"/>
</dbReference>
<dbReference type="InterPro" id="IPR050372">
    <property type="entry name" value="Neurexin-related_CASP"/>
</dbReference>
<evidence type="ECO:0000256" key="4">
    <source>
        <dbReference type="ARBA" id="ARBA00022869"/>
    </source>
</evidence>